<feature type="binding site" evidence="2">
    <location>
        <position position="78"/>
    </location>
    <ligand>
        <name>substrate</name>
    </ligand>
</feature>
<dbReference type="PANTHER" id="PTHR47821:SF2">
    <property type="entry name" value="PHOSPHOGLYCERATE MUTASE FAMILY PROTEIN"/>
    <property type="match status" value="1"/>
</dbReference>
<dbReference type="STRING" id="211165.GCA_000317285_04024"/>
<dbReference type="AlphaFoldDB" id="A0A3S0YH62"/>
<feature type="active site" description="Tele-phosphohistidine intermediate" evidence="1">
    <location>
        <position position="20"/>
    </location>
</feature>
<dbReference type="InterPro" id="IPR013078">
    <property type="entry name" value="His_Pase_superF_clade-1"/>
</dbReference>
<dbReference type="EMBL" id="RSCJ01000004">
    <property type="protein sequence ID" value="RUR84492.1"/>
    <property type="molecule type" value="Genomic_DNA"/>
</dbReference>
<proteinExistence type="predicted"/>
<dbReference type="PANTHER" id="PTHR47821">
    <property type="entry name" value="PHOSPHOGLYCERATE MUTASE FAMILY PROTEIN"/>
    <property type="match status" value="1"/>
</dbReference>
<comment type="caution">
    <text evidence="3">The sequence shown here is derived from an EMBL/GenBank/DDBJ whole genome shotgun (WGS) entry which is preliminary data.</text>
</comment>
<dbReference type="CDD" id="cd07067">
    <property type="entry name" value="HP_PGM_like"/>
    <property type="match status" value="1"/>
</dbReference>
<organism evidence="3 4">
    <name type="scientific">Chlorogloeopsis fritschii PCC 6912</name>
    <dbReference type="NCBI Taxonomy" id="211165"/>
    <lineage>
        <taxon>Bacteria</taxon>
        <taxon>Bacillati</taxon>
        <taxon>Cyanobacteriota</taxon>
        <taxon>Cyanophyceae</taxon>
        <taxon>Nostocales</taxon>
        <taxon>Chlorogloeopsidaceae</taxon>
        <taxon>Chlorogloeopsis</taxon>
    </lineage>
</organism>
<protein>
    <submittedName>
        <fullName evidence="3">Phosphoglycerate mutase</fullName>
    </submittedName>
</protein>
<dbReference type="Proteomes" id="UP000268857">
    <property type="component" value="Unassembled WGS sequence"/>
</dbReference>
<sequence>MYNHLGSIHNSSNTLYILRHGHSEANEQRLIVSDIKNGITNYGLSAKGIQEIKDSIYRLITATHTESEYIIYSSPFLRTVQTSLLVAEIILAQEIYYDSRLRERFFGEWELTENINYQKVWLEDYQNPCHKKWCVESTYEVLERVTSAVREIDSLYKGKQIIFVTHGDVAQILISGYLNQNPQSHRQLSSIETGELKVLHQPIGKIKSDC</sequence>
<gene>
    <name evidence="3" type="primary">gpmB</name>
    <name evidence="3" type="ORF">PCC6912_13870</name>
</gene>
<evidence type="ECO:0000313" key="4">
    <source>
        <dbReference type="Proteomes" id="UP000268857"/>
    </source>
</evidence>
<dbReference type="InterPro" id="IPR029033">
    <property type="entry name" value="His_PPase_superfam"/>
</dbReference>
<evidence type="ECO:0000256" key="2">
    <source>
        <dbReference type="PIRSR" id="PIRSR613078-2"/>
    </source>
</evidence>
<reference evidence="3 4" key="1">
    <citation type="journal article" date="2019" name="Genome Biol. Evol.">
        <title>Day and night: Metabolic profiles and evolutionary relationships of six axenic non-marine cyanobacteria.</title>
        <authorList>
            <person name="Will S.E."/>
            <person name="Henke P."/>
            <person name="Boedeker C."/>
            <person name="Huang S."/>
            <person name="Brinkmann H."/>
            <person name="Rohde M."/>
            <person name="Jarek M."/>
            <person name="Friedl T."/>
            <person name="Seufert S."/>
            <person name="Schumacher M."/>
            <person name="Overmann J."/>
            <person name="Neumann-Schaal M."/>
            <person name="Petersen J."/>
        </authorList>
    </citation>
    <scope>NUCLEOTIDE SEQUENCE [LARGE SCALE GENOMIC DNA]</scope>
    <source>
        <strain evidence="3 4">PCC 6912</strain>
    </source>
</reference>
<feature type="binding site" evidence="2">
    <location>
        <begin position="19"/>
        <end position="26"/>
    </location>
    <ligand>
        <name>substrate</name>
    </ligand>
</feature>
<feature type="active site" description="Proton donor/acceptor" evidence="1">
    <location>
        <position position="103"/>
    </location>
</feature>
<dbReference type="SUPFAM" id="SSF53254">
    <property type="entry name" value="Phosphoglycerate mutase-like"/>
    <property type="match status" value="1"/>
</dbReference>
<dbReference type="PIRSF" id="PIRSF000709">
    <property type="entry name" value="6PFK_2-Ptase"/>
    <property type="match status" value="1"/>
</dbReference>
<dbReference type="SMART" id="SM00855">
    <property type="entry name" value="PGAM"/>
    <property type="match status" value="1"/>
</dbReference>
<evidence type="ECO:0000313" key="3">
    <source>
        <dbReference type="EMBL" id="RUR84492.1"/>
    </source>
</evidence>
<accession>A0A3S0YH62</accession>
<keyword evidence="4" id="KW-1185">Reference proteome</keyword>
<dbReference type="OrthoDB" id="9793115at2"/>
<evidence type="ECO:0000256" key="1">
    <source>
        <dbReference type="PIRSR" id="PIRSR613078-1"/>
    </source>
</evidence>
<dbReference type="Pfam" id="PF00300">
    <property type="entry name" value="His_Phos_1"/>
    <property type="match status" value="1"/>
</dbReference>
<dbReference type="Gene3D" id="3.40.50.1240">
    <property type="entry name" value="Phosphoglycerate mutase-like"/>
    <property type="match status" value="1"/>
</dbReference>
<name>A0A3S0YH62_CHLFR</name>